<dbReference type="PROSITE" id="PS00149">
    <property type="entry name" value="SULFATASE_2"/>
    <property type="match status" value="1"/>
</dbReference>
<feature type="chain" id="PRO_5044804225" description="Sulfatase N-terminal domain-containing protein" evidence="6">
    <location>
        <begin position="21"/>
        <end position="499"/>
    </location>
</feature>
<keyword evidence="4" id="KW-0378">Hydrolase</keyword>
<dbReference type="Pfam" id="PF00884">
    <property type="entry name" value="Sulfatase"/>
    <property type="match status" value="1"/>
</dbReference>
<evidence type="ECO:0000313" key="10">
    <source>
        <dbReference type="Proteomes" id="UP001519460"/>
    </source>
</evidence>
<comment type="cofactor">
    <cofactor evidence="1">
        <name>Ca(2+)</name>
        <dbReference type="ChEBI" id="CHEBI:29108"/>
    </cofactor>
</comment>
<dbReference type="EMBL" id="JACVVK020000330">
    <property type="protein sequence ID" value="KAK7478227.1"/>
    <property type="molecule type" value="Genomic_DNA"/>
</dbReference>
<name>A0ABD0JTF2_9CAEN</name>
<comment type="caution">
    <text evidence="9">The sequence shown here is derived from an EMBL/GenBank/DDBJ whole genome shotgun (WGS) entry which is preliminary data.</text>
</comment>
<reference evidence="9 10" key="1">
    <citation type="journal article" date="2023" name="Sci. Data">
        <title>Genome assembly of the Korean intertidal mud-creeper Batillaria attramentaria.</title>
        <authorList>
            <person name="Patra A.K."/>
            <person name="Ho P.T."/>
            <person name="Jun S."/>
            <person name="Lee S.J."/>
            <person name="Kim Y."/>
            <person name="Won Y.J."/>
        </authorList>
    </citation>
    <scope>NUCLEOTIDE SEQUENCE [LARGE SCALE GENOMIC DNA]</scope>
    <source>
        <strain evidence="9">Wonlab-2016</strain>
    </source>
</reference>
<evidence type="ECO:0000313" key="9">
    <source>
        <dbReference type="EMBL" id="KAK7478227.1"/>
    </source>
</evidence>
<evidence type="ECO:0000259" key="7">
    <source>
        <dbReference type="Pfam" id="PF00884"/>
    </source>
</evidence>
<dbReference type="Gene3D" id="3.40.720.10">
    <property type="entry name" value="Alkaline Phosphatase, subunit A"/>
    <property type="match status" value="1"/>
</dbReference>
<evidence type="ECO:0000256" key="1">
    <source>
        <dbReference type="ARBA" id="ARBA00001913"/>
    </source>
</evidence>
<keyword evidence="3 6" id="KW-0732">Signal</keyword>
<evidence type="ECO:0000256" key="2">
    <source>
        <dbReference type="ARBA" id="ARBA00008779"/>
    </source>
</evidence>
<protein>
    <recommendedName>
        <fullName evidence="11">Sulfatase N-terminal domain-containing protein</fullName>
    </recommendedName>
</protein>
<sequence length="499" mass="56201">MAASTYVLLIAAAILTTAHAQGKKNVLLIFGDDAGFQMGAYNNTAIQTPNWDALATRSVVFKHGYTSVSSCSPSRSVLLTGQPQHQNGQYGLAQSVMHFSSFDNVQSLPVILSQHGVRTGIIGKKHVEPDSVYKFEFDASSEVFNIQQVGRNITFMKEKVRQFLQVNDSRPFFLYVAFHDPHRNPAVADKVGQFMEKWGDGQPGHGIIPDWTPVHYDPADVIVPYFLPDTTVTRSELANMYTTYSRMDQGIGLFMKELEAAGYLDDTLVMYTSDNGIPYPNAKTNLYEPGMGEPMMISNPMNKQHWGKYTDALASTMDFTPTILDWFGISAKKLKVTLTGKSLLPVTADPTNVTNYQRAFSSHNFHEVTMNYPMRVVRTPQYRLLHNLNHKSPFGLATDLYQAPTFQDILNKTRLGQSTGWFKTLDQYYYRDQWELYDIIQDPQELKNLASDPAHANVLQQLQAELLDWQTQTSDPWRCLPSAILEGDVCFDADNEEAS</sequence>
<dbReference type="PROSITE" id="PS00523">
    <property type="entry name" value="SULFATASE_1"/>
    <property type="match status" value="1"/>
</dbReference>
<comment type="similarity">
    <text evidence="2">Belongs to the sulfatase family.</text>
</comment>
<evidence type="ECO:0000256" key="3">
    <source>
        <dbReference type="ARBA" id="ARBA00022729"/>
    </source>
</evidence>
<gene>
    <name evidence="9" type="ORF">BaRGS_00030485</name>
</gene>
<evidence type="ECO:0000256" key="5">
    <source>
        <dbReference type="ARBA" id="ARBA00023180"/>
    </source>
</evidence>
<dbReference type="InterPro" id="IPR024607">
    <property type="entry name" value="Sulfatase_CS"/>
</dbReference>
<keyword evidence="10" id="KW-1185">Reference proteome</keyword>
<evidence type="ECO:0000259" key="8">
    <source>
        <dbReference type="Pfam" id="PF16347"/>
    </source>
</evidence>
<evidence type="ECO:0008006" key="11">
    <source>
        <dbReference type="Google" id="ProtNLM"/>
    </source>
</evidence>
<proteinExistence type="inferred from homology"/>
<organism evidence="9 10">
    <name type="scientific">Batillaria attramentaria</name>
    <dbReference type="NCBI Taxonomy" id="370345"/>
    <lineage>
        <taxon>Eukaryota</taxon>
        <taxon>Metazoa</taxon>
        <taxon>Spiralia</taxon>
        <taxon>Lophotrochozoa</taxon>
        <taxon>Mollusca</taxon>
        <taxon>Gastropoda</taxon>
        <taxon>Caenogastropoda</taxon>
        <taxon>Sorbeoconcha</taxon>
        <taxon>Cerithioidea</taxon>
        <taxon>Batillariidae</taxon>
        <taxon>Batillaria</taxon>
    </lineage>
</organism>
<dbReference type="CDD" id="cd16027">
    <property type="entry name" value="SGSH"/>
    <property type="match status" value="1"/>
</dbReference>
<dbReference type="InterPro" id="IPR017850">
    <property type="entry name" value="Alkaline_phosphatase_core_sf"/>
</dbReference>
<evidence type="ECO:0000256" key="6">
    <source>
        <dbReference type="SAM" id="SignalP"/>
    </source>
</evidence>
<feature type="signal peptide" evidence="6">
    <location>
        <begin position="1"/>
        <end position="20"/>
    </location>
</feature>
<dbReference type="PANTHER" id="PTHR43108">
    <property type="entry name" value="N-ACETYLGLUCOSAMINE-6-SULFATASE FAMILY MEMBER"/>
    <property type="match status" value="1"/>
</dbReference>
<dbReference type="Proteomes" id="UP001519460">
    <property type="component" value="Unassembled WGS sequence"/>
</dbReference>
<feature type="domain" description="N-sulphoglucosamine sulphohydrolase C-terminal" evidence="8">
    <location>
        <begin position="414"/>
        <end position="471"/>
    </location>
</feature>
<dbReference type="GO" id="GO:0016787">
    <property type="term" value="F:hydrolase activity"/>
    <property type="evidence" value="ECO:0007669"/>
    <property type="project" value="UniProtKB-KW"/>
</dbReference>
<keyword evidence="5" id="KW-0325">Glycoprotein</keyword>
<dbReference type="SUPFAM" id="SSF53649">
    <property type="entry name" value="Alkaline phosphatase-like"/>
    <property type="match status" value="1"/>
</dbReference>
<dbReference type="InterPro" id="IPR000917">
    <property type="entry name" value="Sulfatase_N"/>
</dbReference>
<evidence type="ECO:0000256" key="4">
    <source>
        <dbReference type="ARBA" id="ARBA00022801"/>
    </source>
</evidence>
<accession>A0ABD0JTF2</accession>
<feature type="domain" description="Sulfatase N-terminal" evidence="7">
    <location>
        <begin position="24"/>
        <end position="329"/>
    </location>
</feature>
<dbReference type="InterPro" id="IPR032506">
    <property type="entry name" value="SGSH_C"/>
</dbReference>
<dbReference type="AlphaFoldDB" id="A0ABD0JTF2"/>
<dbReference type="Pfam" id="PF16347">
    <property type="entry name" value="SGSH_C"/>
    <property type="match status" value="1"/>
</dbReference>
<dbReference type="PANTHER" id="PTHR43108:SF6">
    <property type="entry name" value="N-SULPHOGLUCOSAMINE SULPHOHYDROLASE"/>
    <property type="match status" value="1"/>
</dbReference>